<evidence type="ECO:0000313" key="8">
    <source>
        <dbReference type="EMBL" id="CAK9072572.1"/>
    </source>
</evidence>
<evidence type="ECO:0000313" key="9">
    <source>
        <dbReference type="Proteomes" id="UP001642464"/>
    </source>
</evidence>
<dbReference type="PANTHER" id="PTHR10037">
    <property type="entry name" value="VOLTAGE-GATED CATION CHANNEL CALCIUM AND SODIUM"/>
    <property type="match status" value="1"/>
</dbReference>
<keyword evidence="8" id="KW-0407">Ion channel</keyword>
<reference evidence="8 9" key="1">
    <citation type="submission" date="2024-02" db="EMBL/GenBank/DDBJ databases">
        <authorList>
            <person name="Chen Y."/>
            <person name="Shah S."/>
            <person name="Dougan E. K."/>
            <person name="Thang M."/>
            <person name="Chan C."/>
        </authorList>
    </citation>
    <scope>NUCLEOTIDE SEQUENCE [LARGE SCALE GENOMIC DNA]</scope>
</reference>
<keyword evidence="3 6" id="KW-1133">Transmembrane helix</keyword>
<evidence type="ECO:0000256" key="2">
    <source>
        <dbReference type="ARBA" id="ARBA00022692"/>
    </source>
</evidence>
<dbReference type="GO" id="GO:0034220">
    <property type="term" value="P:monoatomic ion transmembrane transport"/>
    <property type="evidence" value="ECO:0007669"/>
    <property type="project" value="UniProtKB-KW"/>
</dbReference>
<dbReference type="Gene3D" id="1.20.120.350">
    <property type="entry name" value="Voltage-gated potassium channels. Chain C"/>
    <property type="match status" value="1"/>
</dbReference>
<accession>A0ABP0PC45</accession>
<feature type="compositionally biased region" description="Basic and acidic residues" evidence="5">
    <location>
        <begin position="56"/>
        <end position="78"/>
    </location>
</feature>
<feature type="region of interest" description="Disordered" evidence="5">
    <location>
        <begin position="113"/>
        <end position="166"/>
    </location>
</feature>
<keyword evidence="8" id="KW-0813">Transport</keyword>
<dbReference type="SUPFAM" id="SSF81324">
    <property type="entry name" value="Voltage-gated potassium channels"/>
    <property type="match status" value="1"/>
</dbReference>
<evidence type="ECO:0000256" key="1">
    <source>
        <dbReference type="ARBA" id="ARBA00004141"/>
    </source>
</evidence>
<name>A0ABP0PC45_9DINO</name>
<feature type="region of interest" description="Disordered" evidence="5">
    <location>
        <begin position="54"/>
        <end position="78"/>
    </location>
</feature>
<organism evidence="8 9">
    <name type="scientific">Durusdinium trenchii</name>
    <dbReference type="NCBI Taxonomy" id="1381693"/>
    <lineage>
        <taxon>Eukaryota</taxon>
        <taxon>Sar</taxon>
        <taxon>Alveolata</taxon>
        <taxon>Dinophyceae</taxon>
        <taxon>Suessiales</taxon>
        <taxon>Symbiodiniaceae</taxon>
        <taxon>Durusdinium</taxon>
    </lineage>
</organism>
<sequence>MIREEAMVLEWPSDPHPADAEIWDAGVNDEIPKLRTFIEGQFRQQAELLTQLMADMPRRGRSEPRASRSSSRDLEKRAMAQAKIEKFDEKMEMGASPPSSKSVWQMQELALVPSKRENSGDPPLADAISTSRELSREDDVTANTSLASPRDEDRVDKSTSLRSPRSVQEKIPAFGRVGSASLNSDVPESDTQLNSPSAIANYIMRSQVFIYGIMFVIMFNLISLGIEVDLAAKNGQEDVPEIFDYMNLIVVIIFVFELAVNVTANGVYKFVCGGDCLWNFFDVIIVALSAFETGISFLSGSTSTSQGVSPSHLRFMRPIRLARALRGVRVMRLFRYVGALRTLLLSIMSSIASLFWTIVLLLLLFYSFGVLLMQLVSDFCRAEAIAATDNPNAIPDCSNFEHRRYWQSVPEAMLTLFMAISGGIDWDDALIPLRNLDDVASTAAVTALILYIVITVFTVVNVVTGVFCNTAIESAAADKDIAVMKQMRKHAAQVQVLKHVFREIDEKSNNLISMEDLQARGGT</sequence>
<evidence type="ECO:0000256" key="3">
    <source>
        <dbReference type="ARBA" id="ARBA00022989"/>
    </source>
</evidence>
<gene>
    <name evidence="8" type="ORF">SCF082_LOCUS35675</name>
</gene>
<proteinExistence type="predicted"/>
<evidence type="ECO:0000256" key="4">
    <source>
        <dbReference type="ARBA" id="ARBA00023136"/>
    </source>
</evidence>
<feature type="transmembrane region" description="Helical" evidence="6">
    <location>
        <begin position="246"/>
        <end position="264"/>
    </location>
</feature>
<feature type="domain" description="Ion transport" evidence="7">
    <location>
        <begin position="207"/>
        <end position="470"/>
    </location>
</feature>
<keyword evidence="9" id="KW-1185">Reference proteome</keyword>
<feature type="transmembrane region" description="Helical" evidence="6">
    <location>
        <begin position="443"/>
        <end position="467"/>
    </location>
</feature>
<dbReference type="InterPro" id="IPR043203">
    <property type="entry name" value="VGCC_Ca_Na"/>
</dbReference>
<dbReference type="InterPro" id="IPR027359">
    <property type="entry name" value="Volt_channel_dom_sf"/>
</dbReference>
<dbReference type="EMBL" id="CAXAMM010034280">
    <property type="protein sequence ID" value="CAK9072572.1"/>
    <property type="molecule type" value="Genomic_DNA"/>
</dbReference>
<dbReference type="PANTHER" id="PTHR10037:SF62">
    <property type="entry name" value="SODIUM CHANNEL PROTEIN 60E"/>
    <property type="match status" value="1"/>
</dbReference>
<comment type="subcellular location">
    <subcellularLocation>
        <location evidence="1">Membrane</location>
        <topology evidence="1">Multi-pass membrane protein</topology>
    </subcellularLocation>
</comment>
<evidence type="ECO:0000256" key="5">
    <source>
        <dbReference type="SAM" id="MobiDB-lite"/>
    </source>
</evidence>
<keyword evidence="4 6" id="KW-0472">Membrane</keyword>
<dbReference type="Gene3D" id="1.10.287.70">
    <property type="match status" value="1"/>
</dbReference>
<feature type="transmembrane region" description="Helical" evidence="6">
    <location>
        <begin position="276"/>
        <end position="298"/>
    </location>
</feature>
<dbReference type="InterPro" id="IPR005821">
    <property type="entry name" value="Ion_trans_dom"/>
</dbReference>
<dbReference type="Proteomes" id="UP001642464">
    <property type="component" value="Unassembled WGS sequence"/>
</dbReference>
<feature type="transmembrane region" description="Helical" evidence="6">
    <location>
        <begin position="343"/>
        <end position="366"/>
    </location>
</feature>
<protein>
    <submittedName>
        <fullName evidence="8">Sodium channel protein type 11 subunit alpha (NaN) (Sensory neuron sodium channel 2) (Sodium channel protein type XI subunit alpha) (Voltage-gated sodium channel subunit alpha Nav1.9)</fullName>
    </submittedName>
</protein>
<keyword evidence="8" id="KW-0406">Ion transport</keyword>
<dbReference type="Pfam" id="PF00520">
    <property type="entry name" value="Ion_trans"/>
    <property type="match status" value="1"/>
</dbReference>
<feature type="compositionally biased region" description="Basic and acidic residues" evidence="5">
    <location>
        <begin position="149"/>
        <end position="159"/>
    </location>
</feature>
<evidence type="ECO:0000259" key="7">
    <source>
        <dbReference type="Pfam" id="PF00520"/>
    </source>
</evidence>
<evidence type="ECO:0000256" key="6">
    <source>
        <dbReference type="SAM" id="Phobius"/>
    </source>
</evidence>
<feature type="transmembrane region" description="Helical" evidence="6">
    <location>
        <begin position="208"/>
        <end position="226"/>
    </location>
</feature>
<keyword evidence="2 6" id="KW-0812">Transmembrane</keyword>
<comment type="caution">
    <text evidence="8">The sequence shown here is derived from an EMBL/GenBank/DDBJ whole genome shotgun (WGS) entry which is preliminary data.</text>
</comment>